<evidence type="ECO:0000256" key="11">
    <source>
        <dbReference type="SAM" id="Phobius"/>
    </source>
</evidence>
<keyword evidence="13" id="KW-1185">Reference proteome</keyword>
<keyword evidence="3 10" id="KW-0813">Transport</keyword>
<dbReference type="PROSITE" id="PS50920">
    <property type="entry name" value="SOLCAR"/>
    <property type="match status" value="3"/>
</dbReference>
<dbReference type="PANTHER" id="PTHR45624">
    <property type="entry name" value="MITOCHONDRIAL BASIC AMINO ACIDS TRANSPORTER-RELATED"/>
    <property type="match status" value="1"/>
</dbReference>
<reference evidence="13" key="1">
    <citation type="submission" date="2016-05" db="EMBL/GenBank/DDBJ databases">
        <title>Comparative genomics of biotechnologically important yeasts.</title>
        <authorList>
            <consortium name="DOE Joint Genome Institute"/>
            <person name="Riley R."/>
            <person name="Haridas S."/>
            <person name="Wolfe K.H."/>
            <person name="Lopes M.R."/>
            <person name="Hittinger C.T."/>
            <person name="Goker M."/>
            <person name="Salamov A."/>
            <person name="Wisecaver J."/>
            <person name="Long T.M."/>
            <person name="Aerts A.L."/>
            <person name="Barry K."/>
            <person name="Choi C."/>
            <person name="Clum A."/>
            <person name="Coughlan A.Y."/>
            <person name="Deshpande S."/>
            <person name="Douglass A.P."/>
            <person name="Hanson S.J."/>
            <person name="Klenk H.-P."/>
            <person name="Labutti K."/>
            <person name="Lapidus A."/>
            <person name="Lindquist E."/>
            <person name="Lipzen A."/>
            <person name="Meier-Kolthoff J.P."/>
            <person name="Ohm R.A."/>
            <person name="Otillar R.P."/>
            <person name="Pangilinan J."/>
            <person name="Peng Y."/>
            <person name="Rokas A."/>
            <person name="Rosa C.A."/>
            <person name="Scheuner C."/>
            <person name="Sibirny A.A."/>
            <person name="Slot J.C."/>
            <person name="Stielow J.B."/>
            <person name="Sun H."/>
            <person name="Kurtzman C.P."/>
            <person name="Blackwell M."/>
            <person name="Grigoriev I.V."/>
            <person name="Jeffries T.W."/>
        </authorList>
    </citation>
    <scope>NUCLEOTIDE SEQUENCE [LARGE SCALE GENOMIC DNA]</scope>
    <source>
        <strain evidence="13">NRRL Y-2460</strain>
    </source>
</reference>
<dbReference type="GO" id="GO:0000064">
    <property type="term" value="F:L-ornithine transmembrane transporter activity"/>
    <property type="evidence" value="ECO:0007669"/>
    <property type="project" value="EnsemblFungi"/>
</dbReference>
<dbReference type="STRING" id="669874.A0A1E4TVN8"/>
<dbReference type="Gene3D" id="1.50.40.10">
    <property type="entry name" value="Mitochondrial carrier domain"/>
    <property type="match status" value="2"/>
</dbReference>
<keyword evidence="4 9" id="KW-0812">Transmembrane</keyword>
<dbReference type="GO" id="GO:0031966">
    <property type="term" value="C:mitochondrial membrane"/>
    <property type="evidence" value="ECO:0007669"/>
    <property type="project" value="UniProtKB-SubCell"/>
</dbReference>
<evidence type="ECO:0000256" key="2">
    <source>
        <dbReference type="ARBA" id="ARBA00006375"/>
    </source>
</evidence>
<name>A0A1E4TVN8_PACTA</name>
<evidence type="ECO:0000256" key="8">
    <source>
        <dbReference type="ARBA" id="ARBA00023136"/>
    </source>
</evidence>
<keyword evidence="7" id="KW-0496">Mitochondrion</keyword>
<accession>A0A1E4TVN8</accession>
<dbReference type="InterPro" id="IPR050567">
    <property type="entry name" value="Mitochondrial_Carrier"/>
</dbReference>
<dbReference type="Proteomes" id="UP000094236">
    <property type="component" value="Unassembled WGS sequence"/>
</dbReference>
<evidence type="ECO:0000256" key="1">
    <source>
        <dbReference type="ARBA" id="ARBA00004225"/>
    </source>
</evidence>
<dbReference type="GO" id="GO:0006526">
    <property type="term" value="P:L-arginine biosynthetic process"/>
    <property type="evidence" value="ECO:0007669"/>
    <property type="project" value="EnsemblFungi"/>
</dbReference>
<keyword evidence="8 9" id="KW-0472">Membrane</keyword>
<evidence type="ECO:0000256" key="4">
    <source>
        <dbReference type="ARBA" id="ARBA00022692"/>
    </source>
</evidence>
<dbReference type="EMBL" id="KV454013">
    <property type="protein sequence ID" value="ODV95820.1"/>
    <property type="molecule type" value="Genomic_DNA"/>
</dbReference>
<evidence type="ECO:0000313" key="13">
    <source>
        <dbReference type="Proteomes" id="UP000094236"/>
    </source>
</evidence>
<comment type="subcellular location">
    <subcellularLocation>
        <location evidence="1">Mitochondrion membrane</location>
        <topology evidence="1">Multi-pass membrane protein</topology>
    </subcellularLocation>
</comment>
<evidence type="ECO:0000256" key="7">
    <source>
        <dbReference type="ARBA" id="ARBA00023128"/>
    </source>
</evidence>
<dbReference type="SUPFAM" id="SSF103506">
    <property type="entry name" value="Mitochondrial carrier"/>
    <property type="match status" value="1"/>
</dbReference>
<evidence type="ECO:0000256" key="3">
    <source>
        <dbReference type="ARBA" id="ARBA00022448"/>
    </source>
</evidence>
<dbReference type="AlphaFoldDB" id="A0A1E4TVN8"/>
<protein>
    <recommendedName>
        <fullName evidence="14">Mitochondrial ornithine carrier protein</fullName>
    </recommendedName>
</protein>
<evidence type="ECO:0000256" key="6">
    <source>
        <dbReference type="ARBA" id="ARBA00022989"/>
    </source>
</evidence>
<feature type="repeat" description="Solcar" evidence="9">
    <location>
        <begin position="17"/>
        <end position="106"/>
    </location>
</feature>
<evidence type="ECO:0000256" key="9">
    <source>
        <dbReference type="PROSITE-ProRule" id="PRU00282"/>
    </source>
</evidence>
<dbReference type="GO" id="GO:1990575">
    <property type="term" value="P:mitochondrial L-ornithine transmembrane transport"/>
    <property type="evidence" value="ECO:0007669"/>
    <property type="project" value="EnsemblFungi"/>
</dbReference>
<feature type="transmembrane region" description="Helical" evidence="11">
    <location>
        <begin position="282"/>
        <end position="304"/>
    </location>
</feature>
<dbReference type="InterPro" id="IPR023395">
    <property type="entry name" value="MCP_dom_sf"/>
</dbReference>
<keyword evidence="5" id="KW-0677">Repeat</keyword>
<evidence type="ECO:0000256" key="10">
    <source>
        <dbReference type="RuleBase" id="RU000488"/>
    </source>
</evidence>
<proteinExistence type="inferred from homology"/>
<gene>
    <name evidence="12" type="ORF">PACTADRAFT_41384</name>
</gene>
<feature type="repeat" description="Solcar" evidence="9">
    <location>
        <begin position="119"/>
        <end position="212"/>
    </location>
</feature>
<evidence type="ECO:0008006" key="14">
    <source>
        <dbReference type="Google" id="ProtNLM"/>
    </source>
</evidence>
<dbReference type="PANTHER" id="PTHR45624:SF31">
    <property type="entry name" value="MITOCHONDRIAL ORNITHINE TRANSPORTER 1"/>
    <property type="match status" value="1"/>
</dbReference>
<organism evidence="12 13">
    <name type="scientific">Pachysolen tannophilus NRRL Y-2460</name>
    <dbReference type="NCBI Taxonomy" id="669874"/>
    <lineage>
        <taxon>Eukaryota</taxon>
        <taxon>Fungi</taxon>
        <taxon>Dikarya</taxon>
        <taxon>Ascomycota</taxon>
        <taxon>Saccharomycotina</taxon>
        <taxon>Pichiomycetes</taxon>
        <taxon>Pachysolenaceae</taxon>
        <taxon>Pachysolen</taxon>
    </lineage>
</organism>
<evidence type="ECO:0000313" key="12">
    <source>
        <dbReference type="EMBL" id="ODV95820.1"/>
    </source>
</evidence>
<evidence type="ECO:0000256" key="5">
    <source>
        <dbReference type="ARBA" id="ARBA00022737"/>
    </source>
</evidence>
<dbReference type="InterPro" id="IPR018108">
    <property type="entry name" value="MCP_transmembrane"/>
</dbReference>
<dbReference type="OrthoDB" id="2139348at2759"/>
<dbReference type="Pfam" id="PF00153">
    <property type="entry name" value="Mito_carr"/>
    <property type="match status" value="3"/>
</dbReference>
<keyword evidence="6 11" id="KW-1133">Transmembrane helix</keyword>
<sequence>MGSEKNGEKIGVDHAFKNSYKEIAFGSISGALGKIVEYPFDTVKVRLQYSQNLARPLFKSSWHCIKETYKNEGFLNGFYKGLSSPMFGTSLEYACLFFSYDAAQVFIHKNIRGDLNKPLAFYDKVIAGGISGIITSFILTPIELVKCQMQVNHLLQKNAINTNSTMSILKLIKHIYKEQGLLGFWKGQTSTLIRECGATAFWFGSYEYSLMTFQKLNNRSENSSLELLVSGAIAGVAYNASFFPVDTVKSTVQTQQNFVHGDKVDYTGVIKKIYSKNGVRSFYSGLGITLLRAIPSNAIVFYIYETLKKNFK</sequence>
<feature type="repeat" description="Solcar" evidence="9">
    <location>
        <begin position="222"/>
        <end position="310"/>
    </location>
</feature>
<comment type="similarity">
    <text evidence="2 10">Belongs to the mitochondrial carrier (TC 2.A.29) family.</text>
</comment>